<dbReference type="EMBL" id="AMCI01006507">
    <property type="protein sequence ID" value="EJW94204.1"/>
    <property type="molecule type" value="Genomic_DNA"/>
</dbReference>
<dbReference type="AlphaFoldDB" id="J9G3T8"/>
<gene>
    <name evidence="1" type="ORF">EVA_17690</name>
</gene>
<name>J9G3T8_9ZZZZ</name>
<proteinExistence type="predicted"/>
<accession>J9G3T8</accession>
<organism evidence="1">
    <name type="scientific">gut metagenome</name>
    <dbReference type="NCBI Taxonomy" id="749906"/>
    <lineage>
        <taxon>unclassified sequences</taxon>
        <taxon>metagenomes</taxon>
        <taxon>organismal metagenomes</taxon>
    </lineage>
</organism>
<evidence type="ECO:0000313" key="1">
    <source>
        <dbReference type="EMBL" id="EJW94204.1"/>
    </source>
</evidence>
<comment type="caution">
    <text evidence="1">The sequence shown here is derived from an EMBL/GenBank/DDBJ whole genome shotgun (WGS) entry which is preliminary data.</text>
</comment>
<sequence>MTASWYSCFLSVERVTKSGRSTLNILQSSSTSSWLVG</sequence>
<protein>
    <submittedName>
        <fullName evidence="1">Uncharacterized protein</fullName>
    </submittedName>
</protein>
<reference evidence="1" key="1">
    <citation type="journal article" date="2012" name="PLoS ONE">
        <title>Gene sets for utilization of primary and secondary nutrition supplies in the distal gut of endangered iberian lynx.</title>
        <authorList>
            <person name="Alcaide M."/>
            <person name="Messina E."/>
            <person name="Richter M."/>
            <person name="Bargiela R."/>
            <person name="Peplies J."/>
            <person name="Huws S.A."/>
            <person name="Newbold C.J."/>
            <person name="Golyshin P.N."/>
            <person name="Simon M.A."/>
            <person name="Lopez G."/>
            <person name="Yakimov M.M."/>
            <person name="Ferrer M."/>
        </authorList>
    </citation>
    <scope>NUCLEOTIDE SEQUENCE</scope>
</reference>